<dbReference type="InterPro" id="IPR008965">
    <property type="entry name" value="CBM2/CBM3_carb-bd_dom_sf"/>
</dbReference>
<evidence type="ECO:0000313" key="2">
    <source>
        <dbReference type="EMBL" id="GGD63065.1"/>
    </source>
</evidence>
<dbReference type="CDD" id="cd08547">
    <property type="entry name" value="Type_II_cohesin"/>
    <property type="match status" value="1"/>
</dbReference>
<dbReference type="Gene3D" id="2.60.40.680">
    <property type="match status" value="1"/>
</dbReference>
<dbReference type="SUPFAM" id="SSF49384">
    <property type="entry name" value="Carbohydrate-binding domain"/>
    <property type="match status" value="1"/>
</dbReference>
<sequence>MKKLFRNLCVAIALGIPGMAIATPIISVNPDYTNGTVGDVISVDILWDGSADPEYLGAWDIDLSFDNSILSFTSATFGFGVDSLGCIAFFTCDAFESSPGIIDLFEESLDSVADLMANQDGLANQFVLASLTFDAIGNGGTALAFTGSTLTFGDASGAAISPNLINGFVCIGEDGCVTVPEPTAILLLLSGLVLLRRFRKR</sequence>
<proteinExistence type="predicted"/>
<dbReference type="InterPro" id="IPR013424">
    <property type="entry name" value="Ice-binding_C"/>
</dbReference>
<dbReference type="EMBL" id="BMGJ01000006">
    <property type="protein sequence ID" value="GGD63065.1"/>
    <property type="molecule type" value="Genomic_DNA"/>
</dbReference>
<protein>
    <recommendedName>
        <fullName evidence="4">PEP-CTERM protein-sorting domain-containing protein</fullName>
    </recommendedName>
</protein>
<reference evidence="3" key="1">
    <citation type="journal article" date="2019" name="Int. J. Syst. Evol. Microbiol.">
        <title>The Global Catalogue of Microorganisms (GCM) 10K type strain sequencing project: providing services to taxonomists for standard genome sequencing and annotation.</title>
        <authorList>
            <consortium name="The Broad Institute Genomics Platform"/>
            <consortium name="The Broad Institute Genome Sequencing Center for Infectious Disease"/>
            <person name="Wu L."/>
            <person name="Ma J."/>
        </authorList>
    </citation>
    <scope>NUCLEOTIDE SEQUENCE [LARGE SCALE GENOMIC DNA]</scope>
    <source>
        <strain evidence="3">CGMCC 1.12923</strain>
    </source>
</reference>
<feature type="chain" id="PRO_5046807935" description="PEP-CTERM protein-sorting domain-containing protein" evidence="1">
    <location>
        <begin position="23"/>
        <end position="201"/>
    </location>
</feature>
<dbReference type="NCBIfam" id="TIGR02595">
    <property type="entry name" value="PEP_CTERM"/>
    <property type="match status" value="1"/>
</dbReference>
<name>A0ABQ1RBG6_9ALTE</name>
<keyword evidence="1" id="KW-0732">Signal</keyword>
<organism evidence="2 3">
    <name type="scientific">Lacimicrobium alkaliphilum</name>
    <dbReference type="NCBI Taxonomy" id="1526571"/>
    <lineage>
        <taxon>Bacteria</taxon>
        <taxon>Pseudomonadati</taxon>
        <taxon>Pseudomonadota</taxon>
        <taxon>Gammaproteobacteria</taxon>
        <taxon>Alteromonadales</taxon>
        <taxon>Alteromonadaceae</taxon>
        <taxon>Lacimicrobium</taxon>
    </lineage>
</organism>
<feature type="signal peptide" evidence="1">
    <location>
        <begin position="1"/>
        <end position="22"/>
    </location>
</feature>
<gene>
    <name evidence="2" type="ORF">GCM10011357_17930</name>
</gene>
<dbReference type="RefSeq" id="WP_099034274.1">
    <property type="nucleotide sequence ID" value="NZ_BMGJ01000006.1"/>
</dbReference>
<dbReference type="Proteomes" id="UP000614272">
    <property type="component" value="Unassembled WGS sequence"/>
</dbReference>
<comment type="caution">
    <text evidence="2">The sequence shown here is derived from an EMBL/GenBank/DDBJ whole genome shotgun (WGS) entry which is preliminary data.</text>
</comment>
<evidence type="ECO:0000313" key="3">
    <source>
        <dbReference type="Proteomes" id="UP000614272"/>
    </source>
</evidence>
<keyword evidence="3" id="KW-1185">Reference proteome</keyword>
<accession>A0ABQ1RBG6</accession>
<evidence type="ECO:0000256" key="1">
    <source>
        <dbReference type="SAM" id="SignalP"/>
    </source>
</evidence>
<evidence type="ECO:0008006" key="4">
    <source>
        <dbReference type="Google" id="ProtNLM"/>
    </source>
</evidence>